<comment type="caution">
    <text evidence="4">The sequence shown here is derived from an EMBL/GenBank/DDBJ whole genome shotgun (WGS) entry which is preliminary data.</text>
</comment>
<dbReference type="RefSeq" id="WP_161404978.1">
    <property type="nucleotide sequence ID" value="NZ_WTUZ01000004.1"/>
</dbReference>
<evidence type="ECO:0000256" key="1">
    <source>
        <dbReference type="SAM" id="MobiDB-lite"/>
    </source>
</evidence>
<feature type="domain" description="DUF4350" evidence="3">
    <location>
        <begin position="47"/>
        <end position="252"/>
    </location>
</feature>
<dbReference type="Pfam" id="PF14258">
    <property type="entry name" value="DUF4350"/>
    <property type="match status" value="1"/>
</dbReference>
<keyword evidence="2" id="KW-0812">Transmembrane</keyword>
<accession>A0A6L8US43</accession>
<dbReference type="EMBL" id="WTUZ01000004">
    <property type="protein sequence ID" value="MZQ80764.1"/>
    <property type="molecule type" value="Genomic_DNA"/>
</dbReference>
<gene>
    <name evidence="4" type="ORF">GQF01_01240</name>
</gene>
<protein>
    <recommendedName>
        <fullName evidence="3">DUF4350 domain-containing protein</fullName>
    </recommendedName>
</protein>
<keyword evidence="2" id="KW-1133">Transmembrane helix</keyword>
<dbReference type="AlphaFoldDB" id="A0A6L8US43"/>
<evidence type="ECO:0000313" key="5">
    <source>
        <dbReference type="Proteomes" id="UP000481087"/>
    </source>
</evidence>
<name>A0A6L8US43_9BACL</name>
<feature type="transmembrane region" description="Helical" evidence="2">
    <location>
        <begin position="279"/>
        <end position="300"/>
    </location>
</feature>
<proteinExistence type="predicted"/>
<dbReference type="InterPro" id="IPR025646">
    <property type="entry name" value="DUF4350"/>
</dbReference>
<sequence>MPGRRKPRMTKGLNKLHVGLALSIVLFLVLGFWLVKPKLPDLPANLSFSADVDGTKAWKELLATKQSAVKEWRLDWKHLPSGTSMLLVAIQPSAVTKSDREHLLTWVQAGNDAIIFDRDPQGWASWETVQVDGAKDRQDETVETDAQNNQTKQDIADETDTKNNQTKQDTTASTIRVSAGYASAEGTLTGKVDTTYRIQPGGSGLALFEDERGVLASRAQEGAGSITMVLTPTWLQNGTIDEASHFELIWPLFAKSWDAVWVDETHHGYGTKPGLLAVYPAWLVLASVQLGLALLLWLWLRGKRFGPIHTPRAWTVRRGDEGVHAVAAWYERLGYRREALAQQQLFLRQLLYQRWGLSPSASALQAAEAARGRMSEAHAAQLVRLLAEPPAESGGVSTAAFVQRTREMGEMIAYLEKE</sequence>
<keyword evidence="2" id="KW-0472">Membrane</keyword>
<feature type="compositionally biased region" description="Polar residues" evidence="1">
    <location>
        <begin position="144"/>
        <end position="153"/>
    </location>
</feature>
<dbReference type="Proteomes" id="UP000481087">
    <property type="component" value="Unassembled WGS sequence"/>
</dbReference>
<evidence type="ECO:0000256" key="2">
    <source>
        <dbReference type="SAM" id="Phobius"/>
    </source>
</evidence>
<feature type="region of interest" description="Disordered" evidence="1">
    <location>
        <begin position="133"/>
        <end position="170"/>
    </location>
</feature>
<evidence type="ECO:0000313" key="4">
    <source>
        <dbReference type="EMBL" id="MZQ80764.1"/>
    </source>
</evidence>
<feature type="transmembrane region" description="Helical" evidence="2">
    <location>
        <begin position="12"/>
        <end position="35"/>
    </location>
</feature>
<reference evidence="4 5" key="1">
    <citation type="submission" date="2019-12" db="EMBL/GenBank/DDBJ databases">
        <title>Paenibacillus sp. nov. sp. isolated from soil.</title>
        <authorList>
            <person name="Kim J."/>
            <person name="Jeong S.E."/>
            <person name="Jung H.S."/>
            <person name="Jeon C.O."/>
        </authorList>
    </citation>
    <scope>NUCLEOTIDE SEQUENCE [LARGE SCALE GENOMIC DNA]</scope>
    <source>
        <strain evidence="4 5">5J-6</strain>
    </source>
</reference>
<evidence type="ECO:0000259" key="3">
    <source>
        <dbReference type="Pfam" id="PF14258"/>
    </source>
</evidence>
<keyword evidence="5" id="KW-1185">Reference proteome</keyword>
<organism evidence="4 5">
    <name type="scientific">Paenibacillus silvestris</name>
    <dbReference type="NCBI Taxonomy" id="2606219"/>
    <lineage>
        <taxon>Bacteria</taxon>
        <taxon>Bacillati</taxon>
        <taxon>Bacillota</taxon>
        <taxon>Bacilli</taxon>
        <taxon>Bacillales</taxon>
        <taxon>Paenibacillaceae</taxon>
        <taxon>Paenibacillus</taxon>
    </lineage>
</organism>